<dbReference type="Proteomes" id="UP000249299">
    <property type="component" value="Unassembled WGS sequence"/>
</dbReference>
<feature type="transmembrane region" description="Helical" evidence="1">
    <location>
        <begin position="116"/>
        <end position="139"/>
    </location>
</feature>
<feature type="transmembrane region" description="Helical" evidence="1">
    <location>
        <begin position="186"/>
        <end position="207"/>
    </location>
</feature>
<feature type="transmembrane region" description="Helical" evidence="1">
    <location>
        <begin position="49"/>
        <end position="71"/>
    </location>
</feature>
<evidence type="ECO:0000313" key="2">
    <source>
        <dbReference type="EMBL" id="RAI26258.1"/>
    </source>
</evidence>
<evidence type="ECO:0000313" key="3">
    <source>
        <dbReference type="Proteomes" id="UP000249299"/>
    </source>
</evidence>
<feature type="transmembrane region" description="Helical" evidence="1">
    <location>
        <begin position="92"/>
        <end position="110"/>
    </location>
</feature>
<keyword evidence="1" id="KW-0472">Membrane</keyword>
<keyword evidence="3" id="KW-1185">Reference proteome</keyword>
<feature type="transmembrane region" description="Helical" evidence="1">
    <location>
        <begin position="160"/>
        <end position="180"/>
    </location>
</feature>
<gene>
    <name evidence="2" type="ORF">CH339_14825</name>
</gene>
<protein>
    <submittedName>
        <fullName evidence="2">Uncharacterized protein</fullName>
    </submittedName>
</protein>
<organism evidence="2 3">
    <name type="scientific">Rhodobium orientis</name>
    <dbReference type="NCBI Taxonomy" id="34017"/>
    <lineage>
        <taxon>Bacteria</taxon>
        <taxon>Pseudomonadati</taxon>
        <taxon>Pseudomonadota</taxon>
        <taxon>Alphaproteobacteria</taxon>
        <taxon>Hyphomicrobiales</taxon>
        <taxon>Rhodobiaceae</taxon>
        <taxon>Rhodobium</taxon>
    </lineage>
</organism>
<proteinExistence type="predicted"/>
<comment type="caution">
    <text evidence="2">The sequence shown here is derived from an EMBL/GenBank/DDBJ whole genome shotgun (WGS) entry which is preliminary data.</text>
</comment>
<dbReference type="RefSeq" id="WP_111435156.1">
    <property type="nucleotide sequence ID" value="NZ_JACIGG010000006.1"/>
</dbReference>
<keyword evidence="1" id="KW-0812">Transmembrane</keyword>
<dbReference type="AlphaFoldDB" id="A0A327JSH7"/>
<evidence type="ECO:0000256" key="1">
    <source>
        <dbReference type="SAM" id="Phobius"/>
    </source>
</evidence>
<reference evidence="2 3" key="1">
    <citation type="submission" date="2017-07" db="EMBL/GenBank/DDBJ databases">
        <title>Draft Genome Sequences of Select Purple Nonsulfur Bacteria.</title>
        <authorList>
            <person name="Lasarre B."/>
            <person name="Mckinlay J.B."/>
        </authorList>
    </citation>
    <scope>NUCLEOTIDE SEQUENCE [LARGE SCALE GENOMIC DNA]</scope>
    <source>
        <strain evidence="2 3">DSM 11290</strain>
    </source>
</reference>
<keyword evidence="1" id="KW-1133">Transmembrane helix</keyword>
<sequence>MFEYKQINVFPFAYLFLLIASLIKMWNGFDLDTLNIFDNLFSDEGKRLVPAILNWLLVSFVLYIFSSYLLLEKKSSQNIEFQFQPNRFFLYASRYIRVLLVLLLSVKIMTPSNADYIFVFISFISLLLVAERIFLLNLLKRIKLSENSLYSEIQNVPITDIFCFLLGLLSMVIFSTPVIVQVEFVMVAFVTFCVFMIGCTGGSLWRLAQAYDVLTGMASSLTEPPKIRHSAQEE</sequence>
<name>A0A327JSH7_9HYPH</name>
<accession>A0A327JSH7</accession>
<feature type="transmembrane region" description="Helical" evidence="1">
    <location>
        <begin position="12"/>
        <end position="29"/>
    </location>
</feature>
<dbReference type="EMBL" id="NPEV01000033">
    <property type="protein sequence ID" value="RAI26258.1"/>
    <property type="molecule type" value="Genomic_DNA"/>
</dbReference>